<dbReference type="EMBL" id="JBJUIK010000016">
    <property type="protein sequence ID" value="KAL3500787.1"/>
    <property type="molecule type" value="Genomic_DNA"/>
</dbReference>
<dbReference type="AlphaFoldDB" id="A0ABD2XZK5"/>
<reference evidence="3 4" key="1">
    <citation type="submission" date="2024-11" db="EMBL/GenBank/DDBJ databases">
        <title>A near-complete genome assembly of Cinchona calisaya.</title>
        <authorList>
            <person name="Lian D.C."/>
            <person name="Zhao X.W."/>
            <person name="Wei L."/>
        </authorList>
    </citation>
    <scope>NUCLEOTIDE SEQUENCE [LARGE SCALE GENOMIC DNA]</scope>
    <source>
        <tissue evidence="3">Nenye</tissue>
    </source>
</reference>
<evidence type="ECO:0000313" key="4">
    <source>
        <dbReference type="Proteomes" id="UP001630127"/>
    </source>
</evidence>
<feature type="domain" description="PB1-like" evidence="2">
    <location>
        <begin position="14"/>
        <end position="71"/>
    </location>
</feature>
<dbReference type="InterPro" id="IPR058594">
    <property type="entry name" value="PB1-like_dom_pln"/>
</dbReference>
<sequence length="104" mass="12153">MCRGVDYEASDGGNEKEITYHGLKEIVKRLNYLEHLKLYDLVPRESFRDGLRRIDNDRDVKDMVCCISESHMIELFLFSPEDEPQSEEEEKDVIEVSTSRLKIG</sequence>
<proteinExistence type="predicted"/>
<dbReference type="Proteomes" id="UP001630127">
    <property type="component" value="Unassembled WGS sequence"/>
</dbReference>
<comment type="caution">
    <text evidence="3">The sequence shown here is derived from an EMBL/GenBank/DDBJ whole genome shotgun (WGS) entry which is preliminary data.</text>
</comment>
<gene>
    <name evidence="3" type="ORF">ACH5RR_039880</name>
</gene>
<feature type="compositionally biased region" description="Acidic residues" evidence="1">
    <location>
        <begin position="80"/>
        <end position="92"/>
    </location>
</feature>
<keyword evidence="4" id="KW-1185">Reference proteome</keyword>
<evidence type="ECO:0000259" key="2">
    <source>
        <dbReference type="Pfam" id="PF26130"/>
    </source>
</evidence>
<dbReference type="Pfam" id="PF26130">
    <property type="entry name" value="PB1-like"/>
    <property type="match status" value="1"/>
</dbReference>
<accession>A0ABD2XZK5</accession>
<organism evidence="3 4">
    <name type="scientific">Cinchona calisaya</name>
    <dbReference type="NCBI Taxonomy" id="153742"/>
    <lineage>
        <taxon>Eukaryota</taxon>
        <taxon>Viridiplantae</taxon>
        <taxon>Streptophyta</taxon>
        <taxon>Embryophyta</taxon>
        <taxon>Tracheophyta</taxon>
        <taxon>Spermatophyta</taxon>
        <taxon>Magnoliopsida</taxon>
        <taxon>eudicotyledons</taxon>
        <taxon>Gunneridae</taxon>
        <taxon>Pentapetalae</taxon>
        <taxon>asterids</taxon>
        <taxon>lamiids</taxon>
        <taxon>Gentianales</taxon>
        <taxon>Rubiaceae</taxon>
        <taxon>Cinchonoideae</taxon>
        <taxon>Cinchoneae</taxon>
        <taxon>Cinchona</taxon>
    </lineage>
</organism>
<feature type="region of interest" description="Disordered" evidence="1">
    <location>
        <begin position="80"/>
        <end position="104"/>
    </location>
</feature>
<protein>
    <recommendedName>
        <fullName evidence="2">PB1-like domain-containing protein</fullName>
    </recommendedName>
</protein>
<evidence type="ECO:0000256" key="1">
    <source>
        <dbReference type="SAM" id="MobiDB-lite"/>
    </source>
</evidence>
<evidence type="ECO:0000313" key="3">
    <source>
        <dbReference type="EMBL" id="KAL3500787.1"/>
    </source>
</evidence>
<name>A0ABD2XZK5_9GENT</name>